<evidence type="ECO:0000313" key="3">
    <source>
        <dbReference type="Proteomes" id="UP000006238"/>
    </source>
</evidence>
<dbReference type="EMBL" id="ABWN01000032">
    <property type="protein sequence ID" value="EFF68049.1"/>
    <property type="molecule type" value="Genomic_DNA"/>
</dbReference>
<organism evidence="2 3">
    <name type="scientific">Eshraghiella crossota DSM 2876</name>
    <dbReference type="NCBI Taxonomy" id="511680"/>
    <lineage>
        <taxon>Bacteria</taxon>
        <taxon>Bacillati</taxon>
        <taxon>Bacillota</taxon>
        <taxon>Clostridia</taxon>
        <taxon>Lachnospirales</taxon>
        <taxon>Lachnospiraceae</taxon>
        <taxon>Eshraghiella</taxon>
    </lineage>
</organism>
<comment type="caution">
    <text evidence="2">The sequence shown here is derived from an EMBL/GenBank/DDBJ whole genome shotgun (WGS) entry which is preliminary data.</text>
</comment>
<dbReference type="Gene3D" id="1.10.530.10">
    <property type="match status" value="1"/>
</dbReference>
<dbReference type="AlphaFoldDB" id="D4S119"/>
<evidence type="ECO:0000313" key="2">
    <source>
        <dbReference type="EMBL" id="EFF68049.1"/>
    </source>
</evidence>
<reference evidence="2 3" key="1">
    <citation type="submission" date="2010-02" db="EMBL/GenBank/DDBJ databases">
        <authorList>
            <person name="Weinstock G."/>
            <person name="Sodergren E."/>
            <person name="Clifton S."/>
            <person name="Fulton L."/>
            <person name="Fulton B."/>
            <person name="Courtney L."/>
            <person name="Fronick C."/>
            <person name="Harrison M."/>
            <person name="Strong C."/>
            <person name="Farmer C."/>
            <person name="Delahaunty K."/>
            <person name="Markovic C."/>
            <person name="Hall O."/>
            <person name="Minx P."/>
            <person name="Tomlinson C."/>
            <person name="Mitreva M."/>
            <person name="Nelson J."/>
            <person name="Hou S."/>
            <person name="Wollam A."/>
            <person name="Pepin K.H."/>
            <person name="Johnson M."/>
            <person name="Bhonagiri V."/>
            <person name="Zhang X."/>
            <person name="Suruliraj S."/>
            <person name="Warren W."/>
            <person name="Chinwalla A."/>
            <person name="Mardis E.R."/>
            <person name="Wilson R.K."/>
        </authorList>
    </citation>
    <scope>NUCLEOTIDE SEQUENCE [LARGE SCALE GENOMIC DNA]</scope>
    <source>
        <strain evidence="2 3">DSM 2876</strain>
    </source>
</reference>
<accession>D4S119</accession>
<dbReference type="InterPro" id="IPR041219">
    <property type="entry name" value="Phage_lysozyme2"/>
</dbReference>
<feature type="domain" description="Phage tail lysozyme" evidence="1">
    <location>
        <begin position="58"/>
        <end position="202"/>
    </location>
</feature>
<proteinExistence type="predicted"/>
<gene>
    <name evidence="2" type="ORF">BUTYVIB_01789</name>
</gene>
<dbReference type="HOGENOM" id="CLU_1313502_0_0_9"/>
<dbReference type="Proteomes" id="UP000006238">
    <property type="component" value="Unassembled WGS sequence"/>
</dbReference>
<protein>
    <recommendedName>
        <fullName evidence="1">Phage tail lysozyme domain-containing protein</fullName>
    </recommendedName>
</protein>
<name>D4S119_9FIRM</name>
<evidence type="ECO:0000259" key="1">
    <source>
        <dbReference type="Pfam" id="PF18013"/>
    </source>
</evidence>
<dbReference type="Pfam" id="PF18013">
    <property type="entry name" value="Phage_lysozyme2"/>
    <property type="match status" value="1"/>
</dbReference>
<keyword evidence="3" id="KW-1185">Reference proteome</keyword>
<sequence length="209" mass="23632">MNFQKVYGLNVTGTADSNTLIKLDVASNYKSKAAQALQKSSIPSQFYMDYYEKDNFARTWAFLCVGMGLSEAQASGVLGNIKAESNFSSDNAQGYAGAHNPDYKYNINDGKGYGIMQWTAKDRKYGLLQASNNLLSNVSDINVQLLYMRIESNTTYKSQWDTIKTLKDVNSVSDYFLKEIESPNKLNYAERRSYSNTIYNVMSKINYFT</sequence>